<name>A0A5S9IKV1_UABAM</name>
<dbReference type="InterPro" id="IPR007817">
    <property type="entry name" value="Isocyanide_synthase_DIT1"/>
</dbReference>
<dbReference type="InterPro" id="IPR017133">
    <property type="entry name" value="PvcA"/>
</dbReference>
<dbReference type="Gene3D" id="3.30.60.140">
    <property type="match status" value="1"/>
</dbReference>
<reference evidence="1 2" key="1">
    <citation type="submission" date="2019-08" db="EMBL/GenBank/DDBJ databases">
        <title>Complete genome sequence of Candidatus Uab amorphum.</title>
        <authorList>
            <person name="Shiratori T."/>
            <person name="Suzuki S."/>
            <person name="Kakizawa Y."/>
            <person name="Ishida K."/>
        </authorList>
    </citation>
    <scope>NUCLEOTIDE SEQUENCE [LARGE SCALE GENOMIC DNA]</scope>
    <source>
        <strain evidence="1 2">SRT547</strain>
    </source>
</reference>
<keyword evidence="2" id="KW-1185">Reference proteome</keyword>
<gene>
    <name evidence="1" type="ORF">UABAM_02081</name>
</gene>
<evidence type="ECO:0000313" key="2">
    <source>
        <dbReference type="Proteomes" id="UP000326354"/>
    </source>
</evidence>
<accession>A0A5S9IKV1</accession>
<dbReference type="RefSeq" id="WP_151967915.1">
    <property type="nucleotide sequence ID" value="NZ_AP019860.1"/>
</dbReference>
<dbReference type="PANTHER" id="PTHR37285:SF5">
    <property type="entry name" value="SPORE WALL MATURATION PROTEIN DIT1"/>
    <property type="match status" value="1"/>
</dbReference>
<sequence length="346" mass="38982">MQNTESSFELITVQSSPVVNFYSPSTDSVKEMAIRILAEVMKFRRTPKSHQPCGDEKCSHCSSYHLPKIIEAVEKNEPVTFVLPAFPGKSPNPRKVLGALPDHAERLSLAFLGNLCERIKEYYLPGIKIIICSDGRVFSDVVGMKESDVTAYQIELDNMIEEMSLNDISTFNLDDYYGGIDFVEMRDHLMDIYGKSVDSLKEKVKKGAKPGATPEELEANRMYCGITRFLFEDAVHPGQTKSRAAVQREARAKSYEVIRRSNAWTELIAEYFPQAVRLSIHPQVCGSKKLGIRLIANESWMTPWHGVAVETDEGFVLMKRFQAEDLGAKLVYSSNGRPSHFTLVKD</sequence>
<dbReference type="KEGG" id="uam:UABAM_02081"/>
<dbReference type="AlphaFoldDB" id="A0A5S9IKV1"/>
<dbReference type="EMBL" id="AP019860">
    <property type="protein sequence ID" value="BBM83728.1"/>
    <property type="molecule type" value="Genomic_DNA"/>
</dbReference>
<proteinExistence type="predicted"/>
<dbReference type="PIRSF" id="PIRSF037196">
    <property type="entry name" value="Pyoverdine_chromoph_PvcA"/>
    <property type="match status" value="1"/>
</dbReference>
<dbReference type="Proteomes" id="UP000326354">
    <property type="component" value="Chromosome"/>
</dbReference>
<evidence type="ECO:0000313" key="1">
    <source>
        <dbReference type="EMBL" id="BBM83728.1"/>
    </source>
</evidence>
<dbReference type="OrthoDB" id="860574at2"/>
<protein>
    <submittedName>
        <fullName evidence="1">Pyoverdine biosynthesis protein PvcA</fullName>
    </submittedName>
</protein>
<dbReference type="Pfam" id="PF05141">
    <property type="entry name" value="DIT1_PvcA"/>
    <property type="match status" value="1"/>
</dbReference>
<dbReference type="PANTHER" id="PTHR37285">
    <property type="entry name" value="SPORE WALL MATURATION PROTEIN DIT1"/>
    <property type="match status" value="1"/>
</dbReference>
<organism evidence="1 2">
    <name type="scientific">Uabimicrobium amorphum</name>
    <dbReference type="NCBI Taxonomy" id="2596890"/>
    <lineage>
        <taxon>Bacteria</taxon>
        <taxon>Pseudomonadati</taxon>
        <taxon>Planctomycetota</taxon>
        <taxon>Candidatus Uabimicrobiia</taxon>
        <taxon>Candidatus Uabimicrobiales</taxon>
        <taxon>Candidatus Uabimicrobiaceae</taxon>
        <taxon>Candidatus Uabimicrobium</taxon>
    </lineage>
</organism>